<dbReference type="EMBL" id="CM007891">
    <property type="protein sequence ID" value="OTG34305.1"/>
    <property type="molecule type" value="Genomic_DNA"/>
</dbReference>
<proteinExistence type="predicted"/>
<reference evidence="1" key="3">
    <citation type="submission" date="2020-06" db="EMBL/GenBank/DDBJ databases">
        <title>Helianthus annuus Genome sequencing and assembly Release 2.</title>
        <authorList>
            <person name="Gouzy J."/>
            <person name="Langlade N."/>
            <person name="Munos S."/>
        </authorList>
    </citation>
    <scope>NUCLEOTIDE SEQUENCE</scope>
    <source>
        <tissue evidence="1">Leaves</tissue>
    </source>
</reference>
<reference evidence="2" key="2">
    <citation type="submission" date="2017-02" db="EMBL/GenBank/DDBJ databases">
        <title>Sunflower complete genome.</title>
        <authorList>
            <person name="Langlade N."/>
            <person name="Munos S."/>
        </authorList>
    </citation>
    <scope>NUCLEOTIDE SEQUENCE [LARGE SCALE GENOMIC DNA]</scope>
    <source>
        <tissue evidence="2">Leaves</tissue>
    </source>
</reference>
<accession>A0A251VFF4</accession>
<dbReference type="EMBL" id="MNCJ02000317">
    <property type="protein sequence ID" value="KAF5818307.1"/>
    <property type="molecule type" value="Genomic_DNA"/>
</dbReference>
<gene>
    <name evidence="2" type="ORF">HannXRQ_Chr02g0044291</name>
    <name evidence="1" type="ORF">HanXRQr2_Chr02g0063571</name>
</gene>
<sequence length="77" mass="8898">MNPRTLLIALRSLNSSHHSFLSFSKTHLELASALRPPSLSLIFLLKHKSWATWTKSWQESRSIFIKDAAYVDFPQRS</sequence>
<name>A0A251VFF4_HELAN</name>
<dbReference type="AlphaFoldDB" id="A0A251VFF4"/>
<protein>
    <submittedName>
        <fullName evidence="2">Uncharacterized protein</fullName>
    </submittedName>
</protein>
<dbReference type="Gramene" id="mRNA:HanXRQr2_Chr02g0063571">
    <property type="protein sequence ID" value="mRNA:HanXRQr2_Chr02g0063571"/>
    <property type="gene ID" value="HanXRQr2_Chr02g0063571"/>
</dbReference>
<evidence type="ECO:0000313" key="1">
    <source>
        <dbReference type="EMBL" id="KAF5818307.1"/>
    </source>
</evidence>
<dbReference type="Proteomes" id="UP000215914">
    <property type="component" value="Chromosome 2"/>
</dbReference>
<dbReference type="InParanoid" id="A0A251VFF4"/>
<evidence type="ECO:0000313" key="3">
    <source>
        <dbReference type="Proteomes" id="UP000215914"/>
    </source>
</evidence>
<keyword evidence="3" id="KW-1185">Reference proteome</keyword>
<evidence type="ECO:0000313" key="2">
    <source>
        <dbReference type="EMBL" id="OTG34305.1"/>
    </source>
</evidence>
<organism evidence="2 3">
    <name type="scientific">Helianthus annuus</name>
    <name type="common">Common sunflower</name>
    <dbReference type="NCBI Taxonomy" id="4232"/>
    <lineage>
        <taxon>Eukaryota</taxon>
        <taxon>Viridiplantae</taxon>
        <taxon>Streptophyta</taxon>
        <taxon>Embryophyta</taxon>
        <taxon>Tracheophyta</taxon>
        <taxon>Spermatophyta</taxon>
        <taxon>Magnoliopsida</taxon>
        <taxon>eudicotyledons</taxon>
        <taxon>Gunneridae</taxon>
        <taxon>Pentapetalae</taxon>
        <taxon>asterids</taxon>
        <taxon>campanulids</taxon>
        <taxon>Asterales</taxon>
        <taxon>Asteraceae</taxon>
        <taxon>Asteroideae</taxon>
        <taxon>Heliantheae alliance</taxon>
        <taxon>Heliantheae</taxon>
        <taxon>Helianthus</taxon>
    </lineage>
</organism>
<reference evidence="1 3" key="1">
    <citation type="journal article" date="2017" name="Nature">
        <title>The sunflower genome provides insights into oil metabolism, flowering and Asterid evolution.</title>
        <authorList>
            <person name="Badouin H."/>
            <person name="Gouzy J."/>
            <person name="Grassa C.J."/>
            <person name="Murat F."/>
            <person name="Staton S.E."/>
            <person name="Cottret L."/>
            <person name="Lelandais-Briere C."/>
            <person name="Owens G.L."/>
            <person name="Carrere S."/>
            <person name="Mayjonade B."/>
            <person name="Legrand L."/>
            <person name="Gill N."/>
            <person name="Kane N.C."/>
            <person name="Bowers J.E."/>
            <person name="Hubner S."/>
            <person name="Bellec A."/>
            <person name="Berard A."/>
            <person name="Berges H."/>
            <person name="Blanchet N."/>
            <person name="Boniface M.C."/>
            <person name="Brunel D."/>
            <person name="Catrice O."/>
            <person name="Chaidir N."/>
            <person name="Claudel C."/>
            <person name="Donnadieu C."/>
            <person name="Faraut T."/>
            <person name="Fievet G."/>
            <person name="Helmstetter N."/>
            <person name="King M."/>
            <person name="Knapp S.J."/>
            <person name="Lai Z."/>
            <person name="Le Paslier M.C."/>
            <person name="Lippi Y."/>
            <person name="Lorenzon L."/>
            <person name="Mandel J.R."/>
            <person name="Marage G."/>
            <person name="Marchand G."/>
            <person name="Marquand E."/>
            <person name="Bret-Mestries E."/>
            <person name="Morien E."/>
            <person name="Nambeesan S."/>
            <person name="Nguyen T."/>
            <person name="Pegot-Espagnet P."/>
            <person name="Pouilly N."/>
            <person name="Raftis F."/>
            <person name="Sallet E."/>
            <person name="Schiex T."/>
            <person name="Thomas J."/>
            <person name="Vandecasteele C."/>
            <person name="Vares D."/>
            <person name="Vear F."/>
            <person name="Vautrin S."/>
            <person name="Crespi M."/>
            <person name="Mangin B."/>
            <person name="Burke J.M."/>
            <person name="Salse J."/>
            <person name="Munos S."/>
            <person name="Vincourt P."/>
            <person name="Rieseberg L.H."/>
            <person name="Langlade N.B."/>
        </authorList>
    </citation>
    <scope>NUCLEOTIDE SEQUENCE [LARGE SCALE GENOMIC DNA]</scope>
    <source>
        <strain evidence="3">cv. SF193</strain>
        <tissue evidence="1">Leaves</tissue>
    </source>
</reference>